<sequence>MPGQRVDQMVSDMTDEEYRAAEENYENYHPQADLMSFEERMEHHKYEEELYEDQAQGRDSDVRARRADYASNPPGRSNYGGSRMSRSRGERLPCVIHAKTHRNTVATQASTMVAFGNHIAISVKHSVAGAGSVLVGAPGTTATNVLIQGRQGPSASDSERDELGLPTRKKRARNGRVFGKLTTAAMIAREMGKVNIIIVARQPHASRIQIRTMRAVPPTIMAIVVAPVEEGMNMRLPLKASHWSEILTA</sequence>
<evidence type="ECO:0000256" key="1">
    <source>
        <dbReference type="SAM" id="MobiDB-lite"/>
    </source>
</evidence>
<protein>
    <submittedName>
        <fullName evidence="2">Uncharacterized protein</fullName>
    </submittedName>
</protein>
<dbReference type="RefSeq" id="XP_037149922.1">
    <property type="nucleotide sequence ID" value="XM_037293844.1"/>
</dbReference>
<organism evidence="2 3">
    <name type="scientific">Letharia lupina</name>
    <dbReference type="NCBI Taxonomy" id="560253"/>
    <lineage>
        <taxon>Eukaryota</taxon>
        <taxon>Fungi</taxon>
        <taxon>Dikarya</taxon>
        <taxon>Ascomycota</taxon>
        <taxon>Pezizomycotina</taxon>
        <taxon>Lecanoromycetes</taxon>
        <taxon>OSLEUM clade</taxon>
        <taxon>Lecanoromycetidae</taxon>
        <taxon>Lecanorales</taxon>
        <taxon>Lecanorineae</taxon>
        <taxon>Parmeliaceae</taxon>
        <taxon>Letharia</taxon>
    </lineage>
</organism>
<feature type="compositionally biased region" description="Low complexity" evidence="1">
    <location>
        <begin position="75"/>
        <end position="84"/>
    </location>
</feature>
<keyword evidence="3" id="KW-1185">Reference proteome</keyword>
<comment type="caution">
    <text evidence="2">The sequence shown here is derived from an EMBL/GenBank/DDBJ whole genome shotgun (WGS) entry which is preliminary data.</text>
</comment>
<dbReference type="Proteomes" id="UP000593566">
    <property type="component" value="Unassembled WGS sequence"/>
</dbReference>
<evidence type="ECO:0000313" key="2">
    <source>
        <dbReference type="EMBL" id="KAF6220487.1"/>
    </source>
</evidence>
<dbReference type="EMBL" id="JACCJB010000016">
    <property type="protein sequence ID" value="KAF6220487.1"/>
    <property type="molecule type" value="Genomic_DNA"/>
</dbReference>
<feature type="compositionally biased region" description="Basic and acidic residues" evidence="1">
    <location>
        <begin position="55"/>
        <end position="68"/>
    </location>
</feature>
<dbReference type="GeneID" id="59331332"/>
<name>A0A8H6CBJ9_9LECA</name>
<evidence type="ECO:0000313" key="3">
    <source>
        <dbReference type="Proteomes" id="UP000593566"/>
    </source>
</evidence>
<dbReference type="AlphaFoldDB" id="A0A8H6CBJ9"/>
<reference evidence="2 3" key="1">
    <citation type="journal article" date="2020" name="Genomics">
        <title>Complete, high-quality genomes from long-read metagenomic sequencing of two wolf lichen thalli reveals enigmatic genome architecture.</title>
        <authorList>
            <person name="McKenzie S.K."/>
            <person name="Walston R.F."/>
            <person name="Allen J.L."/>
        </authorList>
    </citation>
    <scope>NUCLEOTIDE SEQUENCE [LARGE SCALE GENOMIC DNA]</scope>
    <source>
        <strain evidence="2">WasteWater1</strain>
    </source>
</reference>
<feature type="region of interest" description="Disordered" evidence="1">
    <location>
        <begin position="48"/>
        <end position="88"/>
    </location>
</feature>
<accession>A0A8H6CBJ9</accession>
<proteinExistence type="predicted"/>
<gene>
    <name evidence="2" type="ORF">HO133_002920</name>
</gene>